<feature type="compositionally biased region" description="Basic and acidic residues" evidence="1">
    <location>
        <begin position="60"/>
        <end position="75"/>
    </location>
</feature>
<name>A0A9P6VTX6_RHOMI</name>
<accession>A0A9P6VTX6</accession>
<gene>
    <name evidence="2" type="ORF">C6P46_001379</name>
</gene>
<feature type="compositionally biased region" description="Low complexity" evidence="1">
    <location>
        <begin position="25"/>
        <end position="36"/>
    </location>
</feature>
<evidence type="ECO:0000313" key="3">
    <source>
        <dbReference type="Proteomes" id="UP000777482"/>
    </source>
</evidence>
<organism evidence="2 3">
    <name type="scientific">Rhodotorula mucilaginosa</name>
    <name type="common">Yeast</name>
    <name type="synonym">Rhodotorula rubra</name>
    <dbReference type="NCBI Taxonomy" id="5537"/>
    <lineage>
        <taxon>Eukaryota</taxon>
        <taxon>Fungi</taxon>
        <taxon>Dikarya</taxon>
        <taxon>Basidiomycota</taxon>
        <taxon>Pucciniomycotina</taxon>
        <taxon>Microbotryomycetes</taxon>
        <taxon>Sporidiobolales</taxon>
        <taxon>Sporidiobolaceae</taxon>
        <taxon>Rhodotorula</taxon>
    </lineage>
</organism>
<evidence type="ECO:0000313" key="2">
    <source>
        <dbReference type="EMBL" id="KAG0654822.1"/>
    </source>
</evidence>
<reference evidence="2 3" key="1">
    <citation type="submission" date="2020-11" db="EMBL/GenBank/DDBJ databases">
        <title>Kefir isolates.</title>
        <authorList>
            <person name="Marcisauskas S."/>
            <person name="Kim Y."/>
            <person name="Blasche S."/>
        </authorList>
    </citation>
    <scope>NUCLEOTIDE SEQUENCE [LARGE SCALE GENOMIC DNA]</scope>
    <source>
        <strain evidence="2 3">KR</strain>
    </source>
</reference>
<evidence type="ECO:0000256" key="1">
    <source>
        <dbReference type="SAM" id="MobiDB-lite"/>
    </source>
</evidence>
<dbReference type="OrthoDB" id="10583065at2759"/>
<dbReference type="EMBL" id="PUHQ01000137">
    <property type="protein sequence ID" value="KAG0654822.1"/>
    <property type="molecule type" value="Genomic_DNA"/>
</dbReference>
<dbReference type="Proteomes" id="UP000777482">
    <property type="component" value="Unassembled WGS sequence"/>
</dbReference>
<protein>
    <submittedName>
        <fullName evidence="2">Uncharacterized protein</fullName>
    </submittedName>
</protein>
<dbReference type="AlphaFoldDB" id="A0A9P6VTX6"/>
<feature type="compositionally biased region" description="Low complexity" evidence="1">
    <location>
        <begin position="106"/>
        <end position="116"/>
    </location>
</feature>
<keyword evidence="3" id="KW-1185">Reference proteome</keyword>
<sequence length="396" mass="42450">MSSKASPAVLPDPKRPRLLAPGDESSPTPSVPSVASNGLARANYTGRAPAHAPAPSRVPARYERASYPATRRDPASQRVQGSLAQSSSASRTPTTSSASFPPPPSSSTSSSALPPARKSGLPFTDMDDIEIATYLRAALPDTVIAALMERTPQEIQTQISLLIRRHEHGMAKGPQMRPPYTADDYEHLLKMHRNGASAERIALVLDRSTSSVRSHFQKHKPIWNAAGERVEALTLLRDSEIDYEARIGAELAGPAAALAAQIAQARLVPDACQPPPPSPPPPTQSELPTAYANPPLAETTMPAGMPTPPLAQVSLAQPPLASDASDIPNVPAVLPWRSDNSTRSVPDTPVPHHAGHLDHLPPWHDEHYEQAMSGLKRFLRLVKGSRSSRTRSAYDT</sequence>
<feature type="compositionally biased region" description="Pro residues" evidence="1">
    <location>
        <begin position="272"/>
        <end position="283"/>
    </location>
</feature>
<feature type="region of interest" description="Disordered" evidence="1">
    <location>
        <begin position="269"/>
        <end position="327"/>
    </location>
</feature>
<feature type="region of interest" description="Disordered" evidence="1">
    <location>
        <begin position="1"/>
        <end position="121"/>
    </location>
</feature>
<comment type="caution">
    <text evidence="2">The sequence shown here is derived from an EMBL/GenBank/DDBJ whole genome shotgun (WGS) entry which is preliminary data.</text>
</comment>
<feature type="compositionally biased region" description="Low complexity" evidence="1">
    <location>
        <begin position="86"/>
        <end position="99"/>
    </location>
</feature>
<proteinExistence type="predicted"/>